<dbReference type="CDD" id="cd03801">
    <property type="entry name" value="GT4_PimA-like"/>
    <property type="match status" value="1"/>
</dbReference>
<dbReference type="AlphaFoldDB" id="A0A0S7B7P3"/>
<reference evidence="1" key="1">
    <citation type="submission" date="2015-07" db="EMBL/GenBank/DDBJ databases">
        <title>Draft Genome Sequences of Anaerolinea thermolimosa IMO-1, Bellilinea caldifistulae GOMI-1, Leptolinea tardivitalis YMTK-2, Levilinea saccharolytica KIBI-1,Longilinea arvoryzae KOME-1, Previously Described as Members of the Anaerolineaceae (Chloroflexi).</title>
        <authorList>
            <person name="Sekiguchi Y."/>
            <person name="Ohashi A."/>
            <person name="Matsuura N."/>
            <person name="Tourlousse M.D."/>
        </authorList>
    </citation>
    <scope>NUCLEOTIDE SEQUENCE [LARGE SCALE GENOMIC DNA]</scope>
    <source>
        <strain evidence="1">KOME-1</strain>
    </source>
</reference>
<dbReference type="Proteomes" id="UP000055060">
    <property type="component" value="Unassembled WGS sequence"/>
</dbReference>
<organism evidence="1">
    <name type="scientific">Longilinea arvoryzae</name>
    <dbReference type="NCBI Taxonomy" id="360412"/>
    <lineage>
        <taxon>Bacteria</taxon>
        <taxon>Bacillati</taxon>
        <taxon>Chloroflexota</taxon>
        <taxon>Anaerolineae</taxon>
        <taxon>Anaerolineales</taxon>
        <taxon>Anaerolineaceae</taxon>
        <taxon>Longilinea</taxon>
    </lineage>
</organism>
<protein>
    <submittedName>
        <fullName evidence="1">Glycosyltransferase</fullName>
    </submittedName>
</protein>
<name>A0A0S7B7P3_9CHLR</name>
<dbReference type="SUPFAM" id="SSF53756">
    <property type="entry name" value="UDP-Glycosyltransferase/glycogen phosphorylase"/>
    <property type="match status" value="1"/>
</dbReference>
<dbReference type="GO" id="GO:0016757">
    <property type="term" value="F:glycosyltransferase activity"/>
    <property type="evidence" value="ECO:0007669"/>
    <property type="project" value="TreeGrafter"/>
</dbReference>
<dbReference type="STRING" id="360412.LARV_01161"/>
<keyword evidence="1" id="KW-0808">Transferase</keyword>
<dbReference type="PANTHER" id="PTHR12526:SF638">
    <property type="entry name" value="SPORE COAT PROTEIN SA"/>
    <property type="match status" value="1"/>
</dbReference>
<dbReference type="Gene3D" id="3.40.50.2000">
    <property type="entry name" value="Glycogen Phosphorylase B"/>
    <property type="match status" value="2"/>
</dbReference>
<evidence type="ECO:0000313" key="1">
    <source>
        <dbReference type="EMBL" id="GAP13407.1"/>
    </source>
</evidence>
<dbReference type="RefSeq" id="WP_075072745.1">
    <property type="nucleotide sequence ID" value="NZ_DF967972.1"/>
</dbReference>
<dbReference type="PANTHER" id="PTHR12526">
    <property type="entry name" value="GLYCOSYLTRANSFERASE"/>
    <property type="match status" value="1"/>
</dbReference>
<keyword evidence="2" id="KW-1185">Reference proteome</keyword>
<proteinExistence type="predicted"/>
<accession>A0A0S7B7P3</accession>
<dbReference type="EMBL" id="DF967972">
    <property type="protein sequence ID" value="GAP13407.1"/>
    <property type="molecule type" value="Genomic_DNA"/>
</dbReference>
<sequence>MSAASTQPVRICILPQLQGVGGPVSFRARLTAGLTARGVSLADDPRDPTLDAVLMIGGTSRITDLLAAKHNGVRIVQRLNGMNWIHRKRYTGVKHFLKSEWNNRLLALIRERIADHVVYQSHFARDWWQTVRGATRASHEVIYNGVDLNLFTPDGPEKPPRDFVRLLLVEAHLGGGNEPGLENALALAALLARRVPQPVELMVAGEVPSGLRASLHLPTGVRLNWAGVVRRDQVAQLDRLAHLLFSADLNAACPNSVIEALACGLPVVSFATGSLPELLEGGAGQVAPYGSNYWNLEPPVVEPLAEAAIDVLRDQEHYRPAARARAEALFGLDTMTEKYLKALVG</sequence>
<gene>
    <name evidence="1" type="ORF">LARV_01161</name>
</gene>
<dbReference type="Pfam" id="PF13692">
    <property type="entry name" value="Glyco_trans_1_4"/>
    <property type="match status" value="1"/>
</dbReference>
<evidence type="ECO:0000313" key="2">
    <source>
        <dbReference type="Proteomes" id="UP000055060"/>
    </source>
</evidence>
<dbReference type="OrthoDB" id="9802525at2"/>